<comment type="caution">
    <text evidence="1">The sequence shown here is derived from an EMBL/GenBank/DDBJ whole genome shotgun (WGS) entry which is preliminary data.</text>
</comment>
<reference evidence="2" key="1">
    <citation type="journal article" date="2023" name="G3 (Bethesda)">
        <title>Genome assembly and association tests identify interacting loci associated with vigor, precocity, and sex in interspecific pistachio rootstocks.</title>
        <authorList>
            <person name="Palmer W."/>
            <person name="Jacygrad E."/>
            <person name="Sagayaradj S."/>
            <person name="Cavanaugh K."/>
            <person name="Han R."/>
            <person name="Bertier L."/>
            <person name="Beede B."/>
            <person name="Kafkas S."/>
            <person name="Golino D."/>
            <person name="Preece J."/>
            <person name="Michelmore R."/>
        </authorList>
    </citation>
    <scope>NUCLEOTIDE SEQUENCE [LARGE SCALE GENOMIC DNA]</scope>
</reference>
<keyword evidence="2" id="KW-1185">Reference proteome</keyword>
<gene>
    <name evidence="1" type="ORF">Patl1_21806</name>
</gene>
<evidence type="ECO:0000313" key="2">
    <source>
        <dbReference type="Proteomes" id="UP001164250"/>
    </source>
</evidence>
<proteinExistence type="predicted"/>
<dbReference type="EMBL" id="CM047900">
    <property type="protein sequence ID" value="KAJ0100620.1"/>
    <property type="molecule type" value="Genomic_DNA"/>
</dbReference>
<sequence>MDSTHEEVKHKKSKVGCEDNDHIGYGLRENPKKSRKFQGFKEVVTSASASAVSASSMEEAKCKVCGKGFESMKALYGHMRHHSGSSRTRIQCKECEKSFLSLKSLTNHMRVHAQKLSVHTSQSETTSSRRDLVVESLYLKKKRSKRIKRYKSINASCSISSLNESLPSFSETDDQEVEQVAVCLMMLSKGVHNWGELHSFSEFSDDDDQAVSFDVKSLNQKKRNLTNDGDESLEMKKPREEKLDACASDSLAVLYEQIEKNDDGLEVCVERLYKGSEFEMPKLDTKSEFVSYDTEIEKGVVFELKFGSSEVESCEDSMEEVGLGIMKSSSSSKKVSFDACDSEFGFDSCNKVKCSSPESETVDDSGEKFRIECKTCNQMFHSRKALGGHQRKHSTRKGCKAQKIESWEEENQTGAPKTEADCQLVKLEYIENLMEGKTSGLAVKEHKCPICFKVFITGQALGGHKRAHIPKNSETRPQEIAMSQDHSTISEALDINIPIMVDQQENGDVGFKQWWVSEPLVAN</sequence>
<protein>
    <submittedName>
        <fullName evidence="1">Uncharacterized protein</fullName>
    </submittedName>
</protein>
<name>A0ACC1BNI3_9ROSI</name>
<dbReference type="Proteomes" id="UP001164250">
    <property type="component" value="Chromosome 4"/>
</dbReference>
<organism evidence="1 2">
    <name type="scientific">Pistacia atlantica</name>
    <dbReference type="NCBI Taxonomy" id="434234"/>
    <lineage>
        <taxon>Eukaryota</taxon>
        <taxon>Viridiplantae</taxon>
        <taxon>Streptophyta</taxon>
        <taxon>Embryophyta</taxon>
        <taxon>Tracheophyta</taxon>
        <taxon>Spermatophyta</taxon>
        <taxon>Magnoliopsida</taxon>
        <taxon>eudicotyledons</taxon>
        <taxon>Gunneridae</taxon>
        <taxon>Pentapetalae</taxon>
        <taxon>rosids</taxon>
        <taxon>malvids</taxon>
        <taxon>Sapindales</taxon>
        <taxon>Anacardiaceae</taxon>
        <taxon>Pistacia</taxon>
    </lineage>
</organism>
<evidence type="ECO:0000313" key="1">
    <source>
        <dbReference type="EMBL" id="KAJ0100620.1"/>
    </source>
</evidence>
<accession>A0ACC1BNI3</accession>